<sequence length="102" mass="11736">MALVNESTDILFMQSDIDTISSLEITWDLNVKKSKVMHIGDTNGRFDYTIFNKFGTVSLAKRNLEKDLGVNFQNDLKWNAQVNFSSGKANKFWELFLKILNL</sequence>
<protein>
    <submittedName>
        <fullName evidence="1">Uncharacterized protein</fullName>
    </submittedName>
</protein>
<evidence type="ECO:0000313" key="1">
    <source>
        <dbReference type="EMBL" id="CAF0896896.1"/>
    </source>
</evidence>
<reference evidence="1" key="1">
    <citation type="submission" date="2021-02" db="EMBL/GenBank/DDBJ databases">
        <authorList>
            <person name="Nowell W R."/>
        </authorList>
    </citation>
    <scope>NUCLEOTIDE SEQUENCE</scope>
    <source>
        <strain evidence="1">Ploen Becks lab</strain>
    </source>
</reference>
<organism evidence="1 2">
    <name type="scientific">Brachionus calyciflorus</name>
    <dbReference type="NCBI Taxonomy" id="104777"/>
    <lineage>
        <taxon>Eukaryota</taxon>
        <taxon>Metazoa</taxon>
        <taxon>Spiralia</taxon>
        <taxon>Gnathifera</taxon>
        <taxon>Rotifera</taxon>
        <taxon>Eurotatoria</taxon>
        <taxon>Monogononta</taxon>
        <taxon>Pseudotrocha</taxon>
        <taxon>Ploima</taxon>
        <taxon>Brachionidae</taxon>
        <taxon>Brachionus</taxon>
    </lineage>
</organism>
<comment type="caution">
    <text evidence="1">The sequence shown here is derived from an EMBL/GenBank/DDBJ whole genome shotgun (WGS) entry which is preliminary data.</text>
</comment>
<dbReference type="Proteomes" id="UP000663879">
    <property type="component" value="Unassembled WGS sequence"/>
</dbReference>
<proteinExistence type="predicted"/>
<evidence type="ECO:0000313" key="2">
    <source>
        <dbReference type="Proteomes" id="UP000663879"/>
    </source>
</evidence>
<name>A0A813ZB07_9BILA</name>
<accession>A0A813ZB07</accession>
<gene>
    <name evidence="1" type="ORF">OXX778_LOCUS11200</name>
</gene>
<keyword evidence="2" id="KW-1185">Reference proteome</keyword>
<dbReference type="AlphaFoldDB" id="A0A813ZB07"/>
<dbReference type="EMBL" id="CAJNOC010001867">
    <property type="protein sequence ID" value="CAF0896896.1"/>
    <property type="molecule type" value="Genomic_DNA"/>
</dbReference>